<comment type="caution">
    <text evidence="2">The sequence shown here is derived from an EMBL/GenBank/DDBJ whole genome shotgun (WGS) entry which is preliminary data.</text>
</comment>
<keyword evidence="1" id="KW-1133">Transmembrane helix</keyword>
<protein>
    <submittedName>
        <fullName evidence="2">Uncharacterized protein</fullName>
    </submittedName>
</protein>
<proteinExistence type="predicted"/>
<accession>A0ABT5KHY7</accession>
<evidence type="ECO:0000313" key="2">
    <source>
        <dbReference type="EMBL" id="MDC8773548.1"/>
    </source>
</evidence>
<keyword evidence="1" id="KW-0472">Membrane</keyword>
<keyword evidence="1" id="KW-0812">Transmembrane</keyword>
<sequence length="132" mass="14566">MKLHLTRFLPRLAFTWADAGNFSKLILSLGLLAWISTMLVLRPAWALWRANPAILHAVCADLAGCADVGFAFVWDKQAGVIAQVSFFTRKSLKQEARSRLTQLVMAGAETDADRSPLSVNFVALPAYSAFKR</sequence>
<name>A0ABT5KHY7_9BURK</name>
<keyword evidence="3" id="KW-1185">Reference proteome</keyword>
<feature type="transmembrane region" description="Helical" evidence="1">
    <location>
        <begin position="53"/>
        <end position="74"/>
    </location>
</feature>
<organism evidence="2 3">
    <name type="scientific">Roseateles albus</name>
    <dbReference type="NCBI Taxonomy" id="2987525"/>
    <lineage>
        <taxon>Bacteria</taxon>
        <taxon>Pseudomonadati</taxon>
        <taxon>Pseudomonadota</taxon>
        <taxon>Betaproteobacteria</taxon>
        <taxon>Burkholderiales</taxon>
        <taxon>Sphaerotilaceae</taxon>
        <taxon>Roseateles</taxon>
    </lineage>
</organism>
<reference evidence="2 3" key="1">
    <citation type="submission" date="2022-10" db="EMBL/GenBank/DDBJ databases">
        <title>Paucibacter sp. hw1 Genome sequencing.</title>
        <authorList>
            <person name="Park S."/>
        </authorList>
    </citation>
    <scope>NUCLEOTIDE SEQUENCE [LARGE SCALE GENOMIC DNA]</scope>
    <source>
        <strain evidence="3">hw1</strain>
    </source>
</reference>
<dbReference type="Proteomes" id="UP001221189">
    <property type="component" value="Unassembled WGS sequence"/>
</dbReference>
<dbReference type="EMBL" id="JAQQXT010000012">
    <property type="protein sequence ID" value="MDC8773548.1"/>
    <property type="molecule type" value="Genomic_DNA"/>
</dbReference>
<evidence type="ECO:0000256" key="1">
    <source>
        <dbReference type="SAM" id="Phobius"/>
    </source>
</evidence>
<evidence type="ECO:0000313" key="3">
    <source>
        <dbReference type="Proteomes" id="UP001221189"/>
    </source>
</evidence>
<feature type="transmembrane region" description="Helical" evidence="1">
    <location>
        <begin position="21"/>
        <end position="41"/>
    </location>
</feature>
<gene>
    <name evidence="2" type="ORF">PRZ03_18380</name>
</gene>
<dbReference type="RefSeq" id="WP_273601722.1">
    <property type="nucleotide sequence ID" value="NZ_JAQQXT010000012.1"/>
</dbReference>